<dbReference type="EMBL" id="CP149822">
    <property type="protein sequence ID" value="WZN40810.1"/>
    <property type="molecule type" value="Genomic_DNA"/>
</dbReference>
<gene>
    <name evidence="1" type="ORF">WJU16_22880</name>
</gene>
<evidence type="ECO:0000313" key="1">
    <source>
        <dbReference type="EMBL" id="WZN40810.1"/>
    </source>
</evidence>
<dbReference type="Gene3D" id="2.60.40.10">
    <property type="entry name" value="Immunoglobulins"/>
    <property type="match status" value="1"/>
</dbReference>
<accession>A0ABZ2YMV7</accession>
<sequence length="235" mass="25712">MKYFAIITAVSAMMLSGCSKKDDDYQLGKGLQLKDVIAFANTSQAEVAADNTSTYLVGVQISREADSLLRDVVFTVKGGTFDNDDTIQTVTANSSGYAQVRLKSDSIGSAVVRASVQKYYTIDTAYTFGRSYPNDFLLSASQYVGDTASSFTFTVDLFRAPGKGIVTDPAKVYFNMVSLDTTLQLVIPAFAYTENQQAMVTATNPFHLAGDFELQVKTLRTDTDTLLRTLRIQVR</sequence>
<reference evidence="2" key="1">
    <citation type="submission" date="2024-03" db="EMBL/GenBank/DDBJ databases">
        <title>Chitinophaga horti sp. nov., isolated from garden soil.</title>
        <authorList>
            <person name="Lee D.S."/>
            <person name="Han D.M."/>
            <person name="Baek J.H."/>
            <person name="Choi D.G."/>
            <person name="Jeon J.H."/>
            <person name="Jeon C.O."/>
        </authorList>
    </citation>
    <scope>NUCLEOTIDE SEQUENCE [LARGE SCALE GENOMIC DNA]</scope>
    <source>
        <strain evidence="2">GPA1</strain>
    </source>
</reference>
<evidence type="ECO:0008006" key="3">
    <source>
        <dbReference type="Google" id="ProtNLM"/>
    </source>
</evidence>
<evidence type="ECO:0000313" key="2">
    <source>
        <dbReference type="Proteomes" id="UP001485459"/>
    </source>
</evidence>
<name>A0ABZ2YMV7_9BACT</name>
<protein>
    <recommendedName>
        <fullName evidence="3">DUF4397 domain-containing protein</fullName>
    </recommendedName>
</protein>
<dbReference type="Proteomes" id="UP001485459">
    <property type="component" value="Chromosome"/>
</dbReference>
<dbReference type="PROSITE" id="PS51257">
    <property type="entry name" value="PROKAR_LIPOPROTEIN"/>
    <property type="match status" value="1"/>
</dbReference>
<dbReference type="RefSeq" id="WP_341835675.1">
    <property type="nucleotide sequence ID" value="NZ_CP149822.1"/>
</dbReference>
<keyword evidence="2" id="KW-1185">Reference proteome</keyword>
<dbReference type="InterPro" id="IPR013783">
    <property type="entry name" value="Ig-like_fold"/>
</dbReference>
<proteinExistence type="predicted"/>
<organism evidence="1 2">
    <name type="scientific">Chitinophaga pollutisoli</name>
    <dbReference type="NCBI Taxonomy" id="3133966"/>
    <lineage>
        <taxon>Bacteria</taxon>
        <taxon>Pseudomonadati</taxon>
        <taxon>Bacteroidota</taxon>
        <taxon>Chitinophagia</taxon>
        <taxon>Chitinophagales</taxon>
        <taxon>Chitinophagaceae</taxon>
        <taxon>Chitinophaga</taxon>
    </lineage>
</organism>